<evidence type="ECO:0000259" key="1">
    <source>
        <dbReference type="Pfam" id="PF07727"/>
    </source>
</evidence>
<proteinExistence type="predicted"/>
<dbReference type="InterPro" id="IPR013103">
    <property type="entry name" value="RVT_2"/>
</dbReference>
<dbReference type="AlphaFoldDB" id="A0A9Q3P2A6"/>
<dbReference type="EMBL" id="AVOT02053049">
    <property type="protein sequence ID" value="MBW0547925.1"/>
    <property type="molecule type" value="Genomic_DNA"/>
</dbReference>
<dbReference type="OrthoDB" id="3344688at2759"/>
<reference evidence="2" key="1">
    <citation type="submission" date="2021-03" db="EMBL/GenBank/DDBJ databases">
        <title>Draft genome sequence of rust myrtle Austropuccinia psidii MF-1, a brazilian biotype.</title>
        <authorList>
            <person name="Quecine M.C."/>
            <person name="Pachon D.M.R."/>
            <person name="Bonatelli M.L."/>
            <person name="Correr F.H."/>
            <person name="Franceschini L.M."/>
            <person name="Leite T.F."/>
            <person name="Margarido G.R.A."/>
            <person name="Almeida C.A."/>
            <person name="Ferrarezi J.A."/>
            <person name="Labate C.A."/>
        </authorList>
    </citation>
    <scope>NUCLEOTIDE SEQUENCE</scope>
    <source>
        <strain evidence="2">MF-1</strain>
    </source>
</reference>
<comment type="caution">
    <text evidence="2">The sequence shown here is derived from an EMBL/GenBank/DDBJ whole genome shotgun (WGS) entry which is preliminary data.</text>
</comment>
<keyword evidence="3" id="KW-1185">Reference proteome</keyword>
<dbReference type="Proteomes" id="UP000765509">
    <property type="component" value="Unassembled WGS sequence"/>
</dbReference>
<sequence>MTIVSPDVSKFKTLISSAYDTEDLGPINHILGIKFTRDDNCFHLSQTSMIEQILEEYGMKNSHAVKTPLEPGAYFSVASNEEQSAFNSLKLNYGRAIGLLNYLAVSTFPDLAFPVSILSQHLEILGIQHWAGFKRILRYLAGTRTIGLNWPKQLQSQSIC</sequence>
<name>A0A9Q3P2A6_9BASI</name>
<evidence type="ECO:0000313" key="3">
    <source>
        <dbReference type="Proteomes" id="UP000765509"/>
    </source>
</evidence>
<organism evidence="2 3">
    <name type="scientific">Austropuccinia psidii MF-1</name>
    <dbReference type="NCBI Taxonomy" id="1389203"/>
    <lineage>
        <taxon>Eukaryota</taxon>
        <taxon>Fungi</taxon>
        <taxon>Dikarya</taxon>
        <taxon>Basidiomycota</taxon>
        <taxon>Pucciniomycotina</taxon>
        <taxon>Pucciniomycetes</taxon>
        <taxon>Pucciniales</taxon>
        <taxon>Sphaerophragmiaceae</taxon>
        <taxon>Austropuccinia</taxon>
    </lineage>
</organism>
<dbReference type="Pfam" id="PF07727">
    <property type="entry name" value="RVT_2"/>
    <property type="match status" value="1"/>
</dbReference>
<protein>
    <recommendedName>
        <fullName evidence="1">Reverse transcriptase Ty1/copia-type domain-containing protein</fullName>
    </recommendedName>
</protein>
<evidence type="ECO:0000313" key="2">
    <source>
        <dbReference type="EMBL" id="MBW0547925.1"/>
    </source>
</evidence>
<accession>A0A9Q3P2A6</accession>
<gene>
    <name evidence="2" type="ORF">O181_087640</name>
</gene>
<feature type="domain" description="Reverse transcriptase Ty1/copia-type" evidence="1">
    <location>
        <begin position="8"/>
        <end position="70"/>
    </location>
</feature>
<dbReference type="PANTHER" id="PTHR11439">
    <property type="entry name" value="GAG-POL-RELATED RETROTRANSPOSON"/>
    <property type="match status" value="1"/>
</dbReference>